<evidence type="ECO:0000256" key="5">
    <source>
        <dbReference type="ARBA" id="ARBA00022777"/>
    </source>
</evidence>
<comment type="caution">
    <text evidence="13">The sequence shown here is derived from an EMBL/GenBank/DDBJ whole genome shotgun (WGS) entry which is preliminary data.</text>
</comment>
<evidence type="ECO:0000256" key="2">
    <source>
        <dbReference type="ARBA" id="ARBA00022527"/>
    </source>
</evidence>
<dbReference type="PANTHER" id="PTHR45998:SF2">
    <property type="entry name" value="SERINE_THREONINE-PROTEIN KINASE 16"/>
    <property type="match status" value="1"/>
</dbReference>
<keyword evidence="6 9" id="KW-0067">ATP-binding</keyword>
<keyword evidence="5" id="KW-0418">Kinase</keyword>
<dbReference type="FunFam" id="1.10.510.10:FF:000550">
    <property type="entry name" value="Serine/threonine kinase 16"/>
    <property type="match status" value="1"/>
</dbReference>
<evidence type="ECO:0000313" key="14">
    <source>
        <dbReference type="Proteomes" id="UP000541154"/>
    </source>
</evidence>
<evidence type="ECO:0000256" key="4">
    <source>
        <dbReference type="ARBA" id="ARBA00022741"/>
    </source>
</evidence>
<sequence>MAQYFFDLLYNFTDCMCCFPSTPQLKINNRSFKLLRLLGEGGFSYVYLVQDKATSELFALKKIRCPFGQESVSQALKEVEAYNLFASQPNIIHSIDHSVSTESGSKFRSDGGEPGSKTVYILLPYYQRGNLQDAINANLVNHTQFPEKRLMVLMLGVAKALRAMHQYRVKSGAGPTRKAKAVRREGEEADAAMRMGKPKRRATQPADDEDSENEPLMDDEVTRSQEGVQDGGLRPYAHRDIKPGNIMIDDDGQSPVLMDLGSLAPSPIAITS</sequence>
<evidence type="ECO:0000256" key="8">
    <source>
        <dbReference type="ARBA" id="ARBA00048679"/>
    </source>
</evidence>
<keyword evidence="3" id="KW-0808">Transferase</keyword>
<dbReference type="InterPro" id="IPR000719">
    <property type="entry name" value="Prot_kinase_dom"/>
</dbReference>
<proteinExistence type="inferred from homology"/>
<dbReference type="SUPFAM" id="SSF56112">
    <property type="entry name" value="Protein kinase-like (PK-like)"/>
    <property type="match status" value="1"/>
</dbReference>
<dbReference type="Pfam" id="PF00069">
    <property type="entry name" value="Pkinase"/>
    <property type="match status" value="1"/>
</dbReference>
<dbReference type="GO" id="GO:0032889">
    <property type="term" value="P:regulation of vacuole fusion, non-autophagic"/>
    <property type="evidence" value="ECO:0007669"/>
    <property type="project" value="TreeGrafter"/>
</dbReference>
<evidence type="ECO:0000313" key="13">
    <source>
        <dbReference type="EMBL" id="KAF5854736.1"/>
    </source>
</evidence>
<dbReference type="GO" id="GO:0005794">
    <property type="term" value="C:Golgi apparatus"/>
    <property type="evidence" value="ECO:0007669"/>
    <property type="project" value="TreeGrafter"/>
</dbReference>
<evidence type="ECO:0000256" key="3">
    <source>
        <dbReference type="ARBA" id="ARBA00022679"/>
    </source>
</evidence>
<dbReference type="SMART" id="SM00220">
    <property type="entry name" value="S_TKc"/>
    <property type="match status" value="1"/>
</dbReference>
<dbReference type="Gene3D" id="1.10.510.10">
    <property type="entry name" value="Transferase(Phosphotransferase) domain 1"/>
    <property type="match status" value="2"/>
</dbReference>
<dbReference type="FunFam" id="3.30.200.20:FF:000374">
    <property type="entry name" value="Serine/threonine protein kinase"/>
    <property type="match status" value="1"/>
</dbReference>
<name>A0A8H5ZT58_PETAA</name>
<dbReference type="PROSITE" id="PS00108">
    <property type="entry name" value="PROTEIN_KINASE_ST"/>
    <property type="match status" value="1"/>
</dbReference>
<dbReference type="EC" id="2.7.11.1" evidence="1"/>
<dbReference type="GO" id="GO:0006624">
    <property type="term" value="P:vacuolar protein processing"/>
    <property type="evidence" value="ECO:0007669"/>
    <property type="project" value="TreeGrafter"/>
</dbReference>
<comment type="catalytic activity">
    <reaction evidence="7">
        <text>L-threonyl-[protein] + ATP = O-phospho-L-threonyl-[protein] + ADP + H(+)</text>
        <dbReference type="Rhea" id="RHEA:46608"/>
        <dbReference type="Rhea" id="RHEA-COMP:11060"/>
        <dbReference type="Rhea" id="RHEA-COMP:11605"/>
        <dbReference type="ChEBI" id="CHEBI:15378"/>
        <dbReference type="ChEBI" id="CHEBI:30013"/>
        <dbReference type="ChEBI" id="CHEBI:30616"/>
        <dbReference type="ChEBI" id="CHEBI:61977"/>
        <dbReference type="ChEBI" id="CHEBI:456216"/>
        <dbReference type="EC" id="2.7.11.1"/>
    </reaction>
</comment>
<protein>
    <recommendedName>
        <fullName evidence="1">non-specific serine/threonine protein kinase</fullName>
        <ecNumber evidence="1">2.7.11.1</ecNumber>
    </recommendedName>
</protein>
<gene>
    <name evidence="13" type="ORF">ETB97_012467</name>
</gene>
<feature type="binding site" evidence="9">
    <location>
        <position position="61"/>
    </location>
    <ligand>
        <name>ATP</name>
        <dbReference type="ChEBI" id="CHEBI:30616"/>
    </ligand>
</feature>
<organism evidence="13 14">
    <name type="scientific">Petromyces alliaceus</name>
    <name type="common">Aspergillus alliaceus</name>
    <dbReference type="NCBI Taxonomy" id="209559"/>
    <lineage>
        <taxon>Eukaryota</taxon>
        <taxon>Fungi</taxon>
        <taxon>Dikarya</taxon>
        <taxon>Ascomycota</taxon>
        <taxon>Pezizomycotina</taxon>
        <taxon>Eurotiomycetes</taxon>
        <taxon>Eurotiomycetidae</taxon>
        <taxon>Eurotiales</taxon>
        <taxon>Aspergillaceae</taxon>
        <taxon>Aspergillus</taxon>
        <taxon>Aspergillus subgen. Circumdati</taxon>
    </lineage>
</organism>
<comment type="catalytic activity">
    <reaction evidence="8">
        <text>L-seryl-[protein] + ATP = O-phospho-L-seryl-[protein] + ADP + H(+)</text>
        <dbReference type="Rhea" id="RHEA:17989"/>
        <dbReference type="Rhea" id="RHEA-COMP:9863"/>
        <dbReference type="Rhea" id="RHEA-COMP:11604"/>
        <dbReference type="ChEBI" id="CHEBI:15378"/>
        <dbReference type="ChEBI" id="CHEBI:29999"/>
        <dbReference type="ChEBI" id="CHEBI:30616"/>
        <dbReference type="ChEBI" id="CHEBI:83421"/>
        <dbReference type="ChEBI" id="CHEBI:456216"/>
        <dbReference type="EC" id="2.7.11.1"/>
    </reaction>
</comment>
<keyword evidence="14" id="KW-1185">Reference proteome</keyword>
<feature type="domain" description="Protein kinase" evidence="12">
    <location>
        <begin position="32"/>
        <end position="272"/>
    </location>
</feature>
<feature type="compositionally biased region" description="Acidic residues" evidence="11">
    <location>
        <begin position="206"/>
        <end position="219"/>
    </location>
</feature>
<dbReference type="InterPro" id="IPR052239">
    <property type="entry name" value="Ser/Thr-specific_kinases"/>
</dbReference>
<dbReference type="InterPro" id="IPR008271">
    <property type="entry name" value="Ser/Thr_kinase_AS"/>
</dbReference>
<keyword evidence="2 10" id="KW-0723">Serine/threonine-protein kinase</keyword>
<reference evidence="13 14" key="1">
    <citation type="submission" date="2019-04" db="EMBL/GenBank/DDBJ databases">
        <title>Aspergillus burnettii sp. nov., novel species from soil in southeast Queensland.</title>
        <authorList>
            <person name="Gilchrist C.L.M."/>
            <person name="Pitt J.I."/>
            <person name="Lange L."/>
            <person name="Lacey H.J."/>
            <person name="Vuong D."/>
            <person name="Midgley D.J."/>
            <person name="Greenfield P."/>
            <person name="Bradbury M."/>
            <person name="Lacey E."/>
            <person name="Busk P.K."/>
            <person name="Pilgaard B."/>
            <person name="Chooi Y.H."/>
            <person name="Piggott A.M."/>
        </authorList>
    </citation>
    <scope>NUCLEOTIDE SEQUENCE [LARGE SCALE GENOMIC DNA]</scope>
    <source>
        <strain evidence="13 14">FRR 5400</strain>
    </source>
</reference>
<dbReference type="Proteomes" id="UP000541154">
    <property type="component" value="Unassembled WGS sequence"/>
</dbReference>
<dbReference type="InterPro" id="IPR017441">
    <property type="entry name" value="Protein_kinase_ATP_BS"/>
</dbReference>
<dbReference type="PROSITE" id="PS00107">
    <property type="entry name" value="PROTEIN_KINASE_ATP"/>
    <property type="match status" value="1"/>
</dbReference>
<dbReference type="EMBL" id="SPNV01000899">
    <property type="protein sequence ID" value="KAF5854736.1"/>
    <property type="molecule type" value="Genomic_DNA"/>
</dbReference>
<dbReference type="GO" id="GO:0005524">
    <property type="term" value="F:ATP binding"/>
    <property type="evidence" value="ECO:0007669"/>
    <property type="project" value="UniProtKB-UniRule"/>
</dbReference>
<dbReference type="AlphaFoldDB" id="A0A8H5ZT58"/>
<feature type="region of interest" description="Disordered" evidence="11">
    <location>
        <begin position="171"/>
        <end position="250"/>
    </location>
</feature>
<feature type="non-terminal residue" evidence="13">
    <location>
        <position position="272"/>
    </location>
</feature>
<comment type="similarity">
    <text evidence="10">Belongs to the protein kinase superfamily.</text>
</comment>
<evidence type="ECO:0000256" key="9">
    <source>
        <dbReference type="PROSITE-ProRule" id="PRU10141"/>
    </source>
</evidence>
<dbReference type="GO" id="GO:0004674">
    <property type="term" value="F:protein serine/threonine kinase activity"/>
    <property type="evidence" value="ECO:0007669"/>
    <property type="project" value="UniProtKB-KW"/>
</dbReference>
<dbReference type="InterPro" id="IPR011009">
    <property type="entry name" value="Kinase-like_dom_sf"/>
</dbReference>
<keyword evidence="4 9" id="KW-0547">Nucleotide-binding</keyword>
<evidence type="ECO:0000256" key="11">
    <source>
        <dbReference type="SAM" id="MobiDB-lite"/>
    </source>
</evidence>
<evidence type="ECO:0000259" key="12">
    <source>
        <dbReference type="PROSITE" id="PS50011"/>
    </source>
</evidence>
<dbReference type="PROSITE" id="PS50011">
    <property type="entry name" value="PROTEIN_KINASE_DOM"/>
    <property type="match status" value="1"/>
</dbReference>
<evidence type="ECO:0000256" key="6">
    <source>
        <dbReference type="ARBA" id="ARBA00022840"/>
    </source>
</evidence>
<evidence type="ECO:0000256" key="1">
    <source>
        <dbReference type="ARBA" id="ARBA00012513"/>
    </source>
</evidence>
<evidence type="ECO:0000256" key="7">
    <source>
        <dbReference type="ARBA" id="ARBA00047899"/>
    </source>
</evidence>
<accession>A0A8H5ZT58</accession>
<evidence type="ECO:0000256" key="10">
    <source>
        <dbReference type="RuleBase" id="RU000304"/>
    </source>
</evidence>
<dbReference type="PANTHER" id="PTHR45998">
    <property type="entry name" value="SERINE/THREONINE-PROTEIN KINASE 16"/>
    <property type="match status" value="1"/>
</dbReference>
<dbReference type="GO" id="GO:0005773">
    <property type="term" value="C:vacuole"/>
    <property type="evidence" value="ECO:0007669"/>
    <property type="project" value="GOC"/>
</dbReference>